<proteinExistence type="predicted"/>
<dbReference type="STRING" id="225324.SAMN02745126_00378"/>
<evidence type="ECO:0000313" key="2">
    <source>
        <dbReference type="Proteomes" id="UP000190092"/>
    </source>
</evidence>
<sequence length="305" mass="33476">MSPFHADELAAQSLSGQSVPGAPIRPFLPEQHRDFFRLLPYLFVTSTDRTGWPVASMIQGSPGFVHSPDPTTLRIDALPTLNDPVVAGLEEGRDIGLLGLDLSTRRRNRANGQIARRDMGGLTVAVRQSFGNCAQYIQLRTPSVHPRHPTPIQPLNGLDAASRELIAKADTFFVASRSRPEIHQSGGLDVSHRGGQPGFVDIQGDTLIIPDFRGNRYFNTLGNLLGDPRAGLLFIDFATGELLQLQGIASIDWTGPVPSMLSGAERVWRVRIERGWRQAQALSFDWSFGGYAPTTLRTGTWRTTN</sequence>
<dbReference type="SUPFAM" id="SSF50475">
    <property type="entry name" value="FMN-binding split barrel"/>
    <property type="match status" value="1"/>
</dbReference>
<evidence type="ECO:0000313" key="1">
    <source>
        <dbReference type="EMBL" id="SJZ32723.1"/>
    </source>
</evidence>
<keyword evidence="2" id="KW-1185">Reference proteome</keyword>
<organism evidence="1 2">
    <name type="scientific">Enhydrobacter aerosaccus</name>
    <dbReference type="NCBI Taxonomy" id="225324"/>
    <lineage>
        <taxon>Bacteria</taxon>
        <taxon>Pseudomonadati</taxon>
        <taxon>Pseudomonadota</taxon>
        <taxon>Alphaproteobacteria</taxon>
        <taxon>Hyphomicrobiales</taxon>
        <taxon>Enhydrobacter</taxon>
    </lineage>
</organism>
<reference evidence="2" key="1">
    <citation type="submission" date="2017-02" db="EMBL/GenBank/DDBJ databases">
        <authorList>
            <person name="Varghese N."/>
            <person name="Submissions S."/>
        </authorList>
    </citation>
    <scope>NUCLEOTIDE SEQUENCE [LARGE SCALE GENOMIC DNA]</scope>
    <source>
        <strain evidence="2">ATCC 27094</strain>
    </source>
</reference>
<gene>
    <name evidence="1" type="ORF">SAMN02745126_00378</name>
</gene>
<dbReference type="Proteomes" id="UP000190092">
    <property type="component" value="Unassembled WGS sequence"/>
</dbReference>
<dbReference type="PANTHER" id="PTHR42815">
    <property type="entry name" value="FAD-BINDING, PUTATIVE (AFU_ORTHOLOGUE AFUA_6G07600)-RELATED"/>
    <property type="match status" value="1"/>
</dbReference>
<protein>
    <submittedName>
        <fullName evidence="1">Uncharacterized protein</fullName>
    </submittedName>
</protein>
<dbReference type="PANTHER" id="PTHR42815:SF2">
    <property type="entry name" value="FAD-BINDING, PUTATIVE (AFU_ORTHOLOGUE AFUA_6G07600)-RELATED"/>
    <property type="match status" value="1"/>
</dbReference>
<dbReference type="EMBL" id="FUWJ01000001">
    <property type="protein sequence ID" value="SJZ32723.1"/>
    <property type="molecule type" value="Genomic_DNA"/>
</dbReference>
<name>A0A1T4JRF5_9HYPH</name>
<dbReference type="InterPro" id="IPR012349">
    <property type="entry name" value="Split_barrel_FMN-bd"/>
</dbReference>
<accession>A0A1T4JRF5</accession>
<dbReference type="RefSeq" id="WP_085932122.1">
    <property type="nucleotide sequence ID" value="NZ_FUWJ01000001.1"/>
</dbReference>
<dbReference type="Gene3D" id="2.30.110.10">
    <property type="entry name" value="Electron Transport, Fmn-binding Protein, Chain A"/>
    <property type="match status" value="1"/>
</dbReference>
<dbReference type="AlphaFoldDB" id="A0A1T4JRF5"/>